<dbReference type="InterPro" id="IPR003439">
    <property type="entry name" value="ABC_transporter-like_ATP-bd"/>
</dbReference>
<protein>
    <submittedName>
        <fullName evidence="5">Iron complex transport system ATP-binding protein</fullName>
    </submittedName>
</protein>
<accession>A0A4Q0PBR3</accession>
<name>A0A4Q0PBR3_9FLAO</name>
<dbReference type="GO" id="GO:0016887">
    <property type="term" value="F:ATP hydrolysis activity"/>
    <property type="evidence" value="ECO:0007669"/>
    <property type="project" value="InterPro"/>
</dbReference>
<dbReference type="InterPro" id="IPR050153">
    <property type="entry name" value="Metal_Ion_Import_ABC"/>
</dbReference>
<gene>
    <name evidence="5" type="ORF">DSM00_1402</name>
</gene>
<dbReference type="PANTHER" id="PTHR42734:SF21">
    <property type="entry name" value="IRON ABC TRANSPORTER, ATP-BINDING PROTEIN"/>
    <property type="match status" value="1"/>
</dbReference>
<sequence>MIKSQDSQNLYCKNLSVGYTNNGNKKIILEDINLSLKKGNFISLVGINGSGKSTLLRTLAGLQKALEGEVYLDKRKITAIDPVQRSKTLSLVLTNQQISKNLTVLELVALGRQPYTNWLGTLTDSDKEHILEAIRATELENFKNTSCFELSDGQFQRALIARALAQNTEIILLDEPTTHLDLHHKASIFLLLKKIAHTHNKLILSTTHDIEFVLSLCDQMIVIKGKTCITDTPDNLIQSGVFENLFPDNTIGFNTQSKQFFIR</sequence>
<evidence type="ECO:0000256" key="2">
    <source>
        <dbReference type="ARBA" id="ARBA00022741"/>
    </source>
</evidence>
<keyword evidence="1" id="KW-0813">Transport</keyword>
<dbReference type="SMART" id="SM00382">
    <property type="entry name" value="AAA"/>
    <property type="match status" value="1"/>
</dbReference>
<proteinExistence type="predicted"/>
<dbReference type="FunFam" id="3.40.50.300:FF:000134">
    <property type="entry name" value="Iron-enterobactin ABC transporter ATP-binding protein"/>
    <property type="match status" value="1"/>
</dbReference>
<dbReference type="PANTHER" id="PTHR42734">
    <property type="entry name" value="METAL TRANSPORT SYSTEM ATP-BINDING PROTEIN TM_0124-RELATED"/>
    <property type="match status" value="1"/>
</dbReference>
<dbReference type="CDD" id="cd03214">
    <property type="entry name" value="ABC_Iron-Siderophores_B12_Hemin"/>
    <property type="match status" value="1"/>
</dbReference>
<evidence type="ECO:0000259" key="4">
    <source>
        <dbReference type="PROSITE" id="PS50893"/>
    </source>
</evidence>
<reference evidence="5 6" key="1">
    <citation type="submission" date="2018-07" db="EMBL/GenBank/DDBJ databases">
        <title>Leeuwenhoekiella genomics.</title>
        <authorList>
            <person name="Tahon G."/>
            <person name="Willems A."/>
        </authorList>
    </citation>
    <scope>NUCLEOTIDE SEQUENCE [LARGE SCALE GENOMIC DNA]</scope>
    <source>
        <strain evidence="5 6">LMG 22550</strain>
    </source>
</reference>
<evidence type="ECO:0000256" key="3">
    <source>
        <dbReference type="ARBA" id="ARBA00022840"/>
    </source>
</evidence>
<dbReference type="AlphaFoldDB" id="A0A4Q0PBR3"/>
<dbReference type="EMBL" id="QOVM01000002">
    <property type="protein sequence ID" value="RXG23786.1"/>
    <property type="molecule type" value="Genomic_DNA"/>
</dbReference>
<dbReference type="Gene3D" id="3.40.50.300">
    <property type="entry name" value="P-loop containing nucleotide triphosphate hydrolases"/>
    <property type="match status" value="1"/>
</dbReference>
<evidence type="ECO:0000256" key="1">
    <source>
        <dbReference type="ARBA" id="ARBA00022448"/>
    </source>
</evidence>
<organism evidence="5 6">
    <name type="scientific">Leeuwenhoekiella aequorea</name>
    <dbReference type="NCBI Taxonomy" id="283736"/>
    <lineage>
        <taxon>Bacteria</taxon>
        <taxon>Pseudomonadati</taxon>
        <taxon>Bacteroidota</taxon>
        <taxon>Flavobacteriia</taxon>
        <taxon>Flavobacteriales</taxon>
        <taxon>Flavobacteriaceae</taxon>
        <taxon>Leeuwenhoekiella</taxon>
    </lineage>
</organism>
<evidence type="ECO:0000313" key="6">
    <source>
        <dbReference type="Proteomes" id="UP000289238"/>
    </source>
</evidence>
<dbReference type="RefSeq" id="WP_164916306.1">
    <property type="nucleotide sequence ID" value="NZ_QOVM01000002.1"/>
</dbReference>
<dbReference type="PROSITE" id="PS50893">
    <property type="entry name" value="ABC_TRANSPORTER_2"/>
    <property type="match status" value="1"/>
</dbReference>
<dbReference type="InterPro" id="IPR003593">
    <property type="entry name" value="AAA+_ATPase"/>
</dbReference>
<feature type="domain" description="ABC transporter" evidence="4">
    <location>
        <begin position="10"/>
        <end position="250"/>
    </location>
</feature>
<comment type="caution">
    <text evidence="5">The sequence shown here is derived from an EMBL/GenBank/DDBJ whole genome shotgun (WGS) entry which is preliminary data.</text>
</comment>
<dbReference type="InterPro" id="IPR027417">
    <property type="entry name" value="P-loop_NTPase"/>
</dbReference>
<evidence type="ECO:0000313" key="5">
    <source>
        <dbReference type="EMBL" id="RXG23786.1"/>
    </source>
</evidence>
<dbReference type="GO" id="GO:0005524">
    <property type="term" value="F:ATP binding"/>
    <property type="evidence" value="ECO:0007669"/>
    <property type="project" value="UniProtKB-KW"/>
</dbReference>
<keyword evidence="6" id="KW-1185">Reference proteome</keyword>
<keyword evidence="3 5" id="KW-0067">ATP-binding</keyword>
<dbReference type="Proteomes" id="UP000289238">
    <property type="component" value="Unassembled WGS sequence"/>
</dbReference>
<keyword evidence="2" id="KW-0547">Nucleotide-binding</keyword>
<dbReference type="SUPFAM" id="SSF52540">
    <property type="entry name" value="P-loop containing nucleoside triphosphate hydrolases"/>
    <property type="match status" value="1"/>
</dbReference>
<dbReference type="Pfam" id="PF00005">
    <property type="entry name" value="ABC_tran"/>
    <property type="match status" value="1"/>
</dbReference>